<protein>
    <submittedName>
        <fullName evidence="1">Uncharacterized protein</fullName>
    </submittedName>
</protein>
<evidence type="ECO:0000313" key="1">
    <source>
        <dbReference type="EMBL" id="GEY66752.1"/>
    </source>
</evidence>
<dbReference type="PANTHER" id="PTHR14523">
    <property type="entry name" value="UNCHARACTERIZED PROTEIN C17ORF53 HOMOLOG"/>
    <property type="match status" value="1"/>
</dbReference>
<proteinExistence type="predicted"/>
<name>A0A699HVM8_TANCI</name>
<dbReference type="GO" id="GO:0000725">
    <property type="term" value="P:recombinational repair"/>
    <property type="evidence" value="ECO:0007669"/>
    <property type="project" value="InterPro"/>
</dbReference>
<sequence length="101" mass="11024">MLRKKADVQAGDHENILTTQEYVKKVNEDVSEDNHFTQGPWLMATVYLHGQGVIASGCLGNVEKYCKNGKLELVVGVVKSCTPNSLGDMTVTLKDPTSTVK</sequence>
<reference evidence="1" key="1">
    <citation type="journal article" date="2019" name="Sci. Rep.">
        <title>Draft genome of Tanacetum cinerariifolium, the natural source of mosquito coil.</title>
        <authorList>
            <person name="Yamashiro T."/>
            <person name="Shiraishi A."/>
            <person name="Satake H."/>
            <person name="Nakayama K."/>
        </authorList>
    </citation>
    <scope>NUCLEOTIDE SEQUENCE</scope>
</reference>
<dbReference type="PANTHER" id="PTHR14523:SF1">
    <property type="entry name" value="HOMOLOGOUS RECOMBINATION OB-FOLD PROTEIN"/>
    <property type="match status" value="1"/>
</dbReference>
<feature type="non-terminal residue" evidence="1">
    <location>
        <position position="101"/>
    </location>
</feature>
<organism evidence="1">
    <name type="scientific">Tanacetum cinerariifolium</name>
    <name type="common">Dalmatian daisy</name>
    <name type="synonym">Chrysanthemum cinerariifolium</name>
    <dbReference type="NCBI Taxonomy" id="118510"/>
    <lineage>
        <taxon>Eukaryota</taxon>
        <taxon>Viridiplantae</taxon>
        <taxon>Streptophyta</taxon>
        <taxon>Embryophyta</taxon>
        <taxon>Tracheophyta</taxon>
        <taxon>Spermatophyta</taxon>
        <taxon>Magnoliopsida</taxon>
        <taxon>eudicotyledons</taxon>
        <taxon>Gunneridae</taxon>
        <taxon>Pentapetalae</taxon>
        <taxon>asterids</taxon>
        <taxon>campanulids</taxon>
        <taxon>Asterales</taxon>
        <taxon>Asteraceae</taxon>
        <taxon>Asteroideae</taxon>
        <taxon>Anthemideae</taxon>
        <taxon>Anthemidinae</taxon>
        <taxon>Tanacetum</taxon>
    </lineage>
</organism>
<dbReference type="InterPro" id="IPR028045">
    <property type="entry name" value="HROB"/>
</dbReference>
<accession>A0A699HVM8</accession>
<dbReference type="AlphaFoldDB" id="A0A699HVM8"/>
<gene>
    <name evidence="1" type="ORF">Tci_438726</name>
</gene>
<dbReference type="EMBL" id="BKCJ010198481">
    <property type="protein sequence ID" value="GEY66752.1"/>
    <property type="molecule type" value="Genomic_DNA"/>
</dbReference>
<comment type="caution">
    <text evidence="1">The sequence shown here is derived from an EMBL/GenBank/DDBJ whole genome shotgun (WGS) entry which is preliminary data.</text>
</comment>